<dbReference type="PROSITE" id="PS50181">
    <property type="entry name" value="FBOX"/>
    <property type="match status" value="1"/>
</dbReference>
<dbReference type="Proteomes" id="UP000014680">
    <property type="component" value="Unassembled WGS sequence"/>
</dbReference>
<evidence type="ECO:0000313" key="3">
    <source>
        <dbReference type="Proteomes" id="UP000014680"/>
    </source>
</evidence>
<dbReference type="KEGG" id="eiv:EIN_525330"/>
<dbReference type="Gene3D" id="1.20.1280.50">
    <property type="match status" value="1"/>
</dbReference>
<feature type="non-terminal residue" evidence="2">
    <location>
        <position position="484"/>
    </location>
</feature>
<dbReference type="AlphaFoldDB" id="A0A0A1U5H1"/>
<dbReference type="EMBL" id="KB206604">
    <property type="protein sequence ID" value="ELP89578.1"/>
    <property type="molecule type" value="Genomic_DNA"/>
</dbReference>
<proteinExistence type="predicted"/>
<reference evidence="2 3" key="1">
    <citation type="submission" date="2012-10" db="EMBL/GenBank/DDBJ databases">
        <authorList>
            <person name="Zafar N."/>
            <person name="Inman J."/>
            <person name="Hall N."/>
            <person name="Lorenzi H."/>
            <person name="Caler E."/>
        </authorList>
    </citation>
    <scope>NUCLEOTIDE SEQUENCE [LARGE SCALE GENOMIC DNA]</scope>
    <source>
        <strain evidence="2 3">IP1</strain>
    </source>
</reference>
<dbReference type="InterPro" id="IPR001810">
    <property type="entry name" value="F-box_dom"/>
</dbReference>
<evidence type="ECO:0000313" key="2">
    <source>
        <dbReference type="EMBL" id="ELP89578.1"/>
    </source>
</evidence>
<dbReference type="SUPFAM" id="SSF81383">
    <property type="entry name" value="F-box domain"/>
    <property type="match status" value="1"/>
</dbReference>
<name>A0A0A1U5H1_ENTIV</name>
<organism evidence="2 3">
    <name type="scientific">Entamoeba invadens IP1</name>
    <dbReference type="NCBI Taxonomy" id="370355"/>
    <lineage>
        <taxon>Eukaryota</taxon>
        <taxon>Amoebozoa</taxon>
        <taxon>Evosea</taxon>
        <taxon>Archamoebae</taxon>
        <taxon>Mastigamoebida</taxon>
        <taxon>Entamoebidae</taxon>
        <taxon>Entamoeba</taxon>
    </lineage>
</organism>
<feature type="domain" description="F-box" evidence="1">
    <location>
        <begin position="429"/>
        <end position="462"/>
    </location>
</feature>
<dbReference type="GeneID" id="14888586"/>
<protein>
    <submittedName>
        <fullName evidence="2">F box domain containing protein</fullName>
    </submittedName>
</protein>
<feature type="non-terminal residue" evidence="2">
    <location>
        <position position="1"/>
    </location>
</feature>
<evidence type="ECO:0000259" key="1">
    <source>
        <dbReference type="PROSITE" id="PS50181"/>
    </source>
</evidence>
<gene>
    <name evidence="2" type="ORF">EIN_525330</name>
</gene>
<dbReference type="RefSeq" id="XP_004256349.1">
    <property type="nucleotide sequence ID" value="XM_004256301.1"/>
</dbReference>
<sequence>MAAKATQPFLDEVMHADINTYNPIKNTISPPLHCIQSYEKAENGFIKIRTIAYSCGKLESVKELFKNRDLFYSTFPEITHMKVLNNSRIECHSIWISDNQKQLYNFQETVIEGDNYVSRLETDYTPKTSVYYIFVCEKHLSGLKYTCEMKILNGTVTYRNFLNIINNQRIFVYYICERMNVTREGYILLNSEREFYQRMDQTALYPRLIYLNEFEKILTNEECTQIIFIGKVQHQMPLNTILSGIHLTTISTPFFPKIQTITENKKSSYLHCESPFLADGTIQTDIAFFSRIVEGNIFFTCHSVHHPLCRNKHTNKKFELVIAAEMFDVSPNGSVESNFYYQFYCPDFAKASPRKHAVMFMDVCNCFSAYRLMIEYNMQFPKLVDISDQLKVSRILLAYIIRVGVYIRKRKVLCSHDERNTRRCDKKVSNYLGQLDDKLLENIFSFLSLEDLMKTMETCKKWTTSGKYFIPSTTRHLFLIRLTI</sequence>
<dbReference type="InterPro" id="IPR036047">
    <property type="entry name" value="F-box-like_dom_sf"/>
</dbReference>
<dbReference type="Pfam" id="PF00646">
    <property type="entry name" value="F-box"/>
    <property type="match status" value="1"/>
</dbReference>
<dbReference type="VEuPathDB" id="AmoebaDB:EIN_525330"/>
<accession>A0A0A1U5H1</accession>
<keyword evidence="3" id="KW-1185">Reference proteome</keyword>